<dbReference type="EMBL" id="BTRK01000005">
    <property type="protein sequence ID" value="GMR55000.1"/>
    <property type="molecule type" value="Genomic_DNA"/>
</dbReference>
<feature type="non-terminal residue" evidence="2">
    <location>
        <position position="1"/>
    </location>
</feature>
<comment type="caution">
    <text evidence="2">The sequence shown here is derived from an EMBL/GenBank/DDBJ whole genome shotgun (WGS) entry which is preliminary data.</text>
</comment>
<protein>
    <recommendedName>
        <fullName evidence="1">MATH domain-containing protein</fullName>
    </recommendedName>
</protein>
<evidence type="ECO:0000313" key="2">
    <source>
        <dbReference type="EMBL" id="GMR55000.1"/>
    </source>
</evidence>
<feature type="domain" description="MATH" evidence="1">
    <location>
        <begin position="21"/>
        <end position="124"/>
    </location>
</feature>
<dbReference type="InterPro" id="IPR002083">
    <property type="entry name" value="MATH/TRAF_dom"/>
</dbReference>
<keyword evidence="3" id="KW-1185">Reference proteome</keyword>
<organism evidence="2 3">
    <name type="scientific">Pristionchus mayeri</name>
    <dbReference type="NCBI Taxonomy" id="1317129"/>
    <lineage>
        <taxon>Eukaryota</taxon>
        <taxon>Metazoa</taxon>
        <taxon>Ecdysozoa</taxon>
        <taxon>Nematoda</taxon>
        <taxon>Chromadorea</taxon>
        <taxon>Rhabditida</taxon>
        <taxon>Rhabditina</taxon>
        <taxon>Diplogasteromorpha</taxon>
        <taxon>Diplogasteroidea</taxon>
        <taxon>Neodiplogasteridae</taxon>
        <taxon>Pristionchus</taxon>
    </lineage>
</organism>
<reference evidence="3" key="1">
    <citation type="submission" date="2022-10" db="EMBL/GenBank/DDBJ databases">
        <title>Genome assembly of Pristionchus species.</title>
        <authorList>
            <person name="Yoshida K."/>
            <person name="Sommer R.J."/>
        </authorList>
    </citation>
    <scope>NUCLEOTIDE SEQUENCE [LARGE SCALE GENOMIC DNA]</scope>
    <source>
        <strain evidence="3">RS5460</strain>
    </source>
</reference>
<dbReference type="Proteomes" id="UP001328107">
    <property type="component" value="Unassembled WGS sequence"/>
</dbReference>
<dbReference type="Pfam" id="PF00917">
    <property type="entry name" value="MATH"/>
    <property type="match status" value="1"/>
</dbReference>
<accession>A0AAN5D3C5</accession>
<proteinExistence type="predicted"/>
<sequence>DQAGMKDTPPDEIIRVELEELSKIDIHYSPEVVVKGVTWKAFAYMRGGGIIGSGLLCTHNQFTPWSFIVNAEFILVHPDNGDNLTVEKSAVFNNSDGDIATRVGKNTDTVKKFIKNDKIIVEFRFWISEMKGIK</sequence>
<evidence type="ECO:0000259" key="1">
    <source>
        <dbReference type="Pfam" id="PF00917"/>
    </source>
</evidence>
<gene>
    <name evidence="2" type="ORF">PMAYCL1PPCAC_25195</name>
</gene>
<name>A0AAN5D3C5_9BILA</name>
<dbReference type="Gene3D" id="2.60.210.10">
    <property type="entry name" value="Apoptosis, Tumor Necrosis Factor Receptor Associated Protein 2, Chain A"/>
    <property type="match status" value="1"/>
</dbReference>
<dbReference type="SUPFAM" id="SSF49599">
    <property type="entry name" value="TRAF domain-like"/>
    <property type="match status" value="1"/>
</dbReference>
<dbReference type="InterPro" id="IPR008974">
    <property type="entry name" value="TRAF-like"/>
</dbReference>
<evidence type="ECO:0000313" key="3">
    <source>
        <dbReference type="Proteomes" id="UP001328107"/>
    </source>
</evidence>
<dbReference type="AlphaFoldDB" id="A0AAN5D3C5"/>